<evidence type="ECO:0000256" key="1">
    <source>
        <dbReference type="ARBA" id="ARBA00023002"/>
    </source>
</evidence>
<dbReference type="InterPro" id="IPR003680">
    <property type="entry name" value="Flavodoxin_fold"/>
</dbReference>
<keyword evidence="4" id="KW-1185">Reference proteome</keyword>
<dbReference type="OrthoDB" id="9798454at2"/>
<dbReference type="Pfam" id="PF02525">
    <property type="entry name" value="Flavodoxin_2"/>
    <property type="match status" value="1"/>
</dbReference>
<dbReference type="eggNOG" id="COG2249">
    <property type="taxonomic scope" value="Bacteria"/>
</dbReference>
<reference evidence="3 4" key="1">
    <citation type="submission" date="2012-01" db="EMBL/GenBank/DDBJ databases">
        <title>The Genome Sequence of Scardovia wiggsiae F0424.</title>
        <authorList>
            <consortium name="The Broad Institute Genome Sequencing Platform"/>
            <person name="Earl A."/>
            <person name="Ward D."/>
            <person name="Feldgarden M."/>
            <person name="Gevers D."/>
            <person name="Izard J."/>
            <person name="Ganesan A."/>
            <person name="Baranova O.V."/>
            <person name="Blanton J.M."/>
            <person name="Tanner A.C."/>
            <person name="Mathney J."/>
            <person name="Dewhirst F.E."/>
            <person name="Young S.K."/>
            <person name="Zeng Q."/>
            <person name="Gargeya S."/>
            <person name="Fitzgerald M."/>
            <person name="Haas B."/>
            <person name="Abouelleil A."/>
            <person name="Alvarado L."/>
            <person name="Arachchi H.M."/>
            <person name="Berlin A."/>
            <person name="Chapman S.B."/>
            <person name="Gearin G."/>
            <person name="Goldberg J."/>
            <person name="Griggs A."/>
            <person name="Gujja S."/>
            <person name="Hansen M."/>
            <person name="Heiman D."/>
            <person name="Howarth C."/>
            <person name="Larimer J."/>
            <person name="Lui A."/>
            <person name="MacDonald P.J.P."/>
            <person name="McCowen C."/>
            <person name="Montmayeur A."/>
            <person name="Murphy C."/>
            <person name="Neiman D."/>
            <person name="Pearson M."/>
            <person name="Priest M."/>
            <person name="Roberts A."/>
            <person name="Saif S."/>
            <person name="Shea T."/>
            <person name="Sisk P."/>
            <person name="Stolte C."/>
            <person name="Sykes S."/>
            <person name="Wortman J."/>
            <person name="Nusbaum C."/>
            <person name="Birren B."/>
        </authorList>
    </citation>
    <scope>NUCLEOTIDE SEQUENCE [LARGE SCALE GENOMIC DNA]</scope>
    <source>
        <strain evidence="3 4">F0424</strain>
    </source>
</reference>
<evidence type="ECO:0000313" key="4">
    <source>
        <dbReference type="Proteomes" id="UP000006415"/>
    </source>
</evidence>
<dbReference type="AlphaFoldDB" id="J0LML9"/>
<dbReference type="EMBL" id="AGZS01000002">
    <property type="protein sequence ID" value="EJD65057.1"/>
    <property type="molecule type" value="Genomic_DNA"/>
</dbReference>
<keyword evidence="1" id="KW-0560">Oxidoreductase</keyword>
<comment type="caution">
    <text evidence="3">The sequence shown here is derived from an EMBL/GenBank/DDBJ whole genome shotgun (WGS) entry which is preliminary data.</text>
</comment>
<dbReference type="PANTHER" id="PTHR47307">
    <property type="entry name" value="GLUTATHIONE-REGULATED POTASSIUM-EFFLUX SYSTEM ANCILLARY PROTEIN KEFG"/>
    <property type="match status" value="1"/>
</dbReference>
<dbReference type="RefSeq" id="WP_007147568.1">
    <property type="nucleotide sequence ID" value="NZ_AKCI01000001.1"/>
</dbReference>
<dbReference type="GO" id="GO:0010181">
    <property type="term" value="F:FMN binding"/>
    <property type="evidence" value="ECO:0007669"/>
    <property type="project" value="TreeGrafter"/>
</dbReference>
<name>J0LML9_9BIFI</name>
<protein>
    <recommendedName>
        <fullName evidence="2">Flavodoxin-like fold domain-containing protein</fullName>
    </recommendedName>
</protein>
<dbReference type="PANTHER" id="PTHR47307:SF1">
    <property type="entry name" value="GLUTATHIONE-REGULATED POTASSIUM-EFFLUX SYSTEM ANCILLARY PROTEIN KEFG"/>
    <property type="match status" value="1"/>
</dbReference>
<dbReference type="GO" id="GO:0003955">
    <property type="term" value="F:NAD(P)H dehydrogenase (quinone) activity"/>
    <property type="evidence" value="ECO:0007669"/>
    <property type="project" value="TreeGrafter"/>
</dbReference>
<gene>
    <name evidence="3" type="ORF">HMPREF9156_00501</name>
</gene>
<dbReference type="HOGENOM" id="CLU_058643_0_2_11"/>
<dbReference type="SUPFAM" id="SSF52218">
    <property type="entry name" value="Flavoproteins"/>
    <property type="match status" value="1"/>
</dbReference>
<sequence>MNTTVFVFHPSLEGSSRVNKKLSDAARQIGLDVRDMYMIYPDFRIDIKREQEVLTHTDRIVLQFPMYWYSTPALLKQWEDDVLEYGWAYGSTGTALRGKELIVAVSPGGSGDDYVHGSGKNYTVTDLLRPLQATSNLIGTKYIKPFITAGASGMTDGEAARKAQEYVEYITRGQLEALGAYE</sequence>
<accession>J0LML9</accession>
<dbReference type="InterPro" id="IPR046980">
    <property type="entry name" value="KefG/KefF"/>
</dbReference>
<dbReference type="InterPro" id="IPR029039">
    <property type="entry name" value="Flavoprotein-like_sf"/>
</dbReference>
<evidence type="ECO:0000259" key="2">
    <source>
        <dbReference type="Pfam" id="PF02525"/>
    </source>
</evidence>
<dbReference type="Gene3D" id="3.40.50.360">
    <property type="match status" value="1"/>
</dbReference>
<proteinExistence type="predicted"/>
<evidence type="ECO:0000313" key="3">
    <source>
        <dbReference type="EMBL" id="EJD65057.1"/>
    </source>
</evidence>
<dbReference type="GO" id="GO:0009055">
    <property type="term" value="F:electron transfer activity"/>
    <property type="evidence" value="ECO:0007669"/>
    <property type="project" value="TreeGrafter"/>
</dbReference>
<organism evidence="3 4">
    <name type="scientific">Scardovia wiggsiae F0424</name>
    <dbReference type="NCBI Taxonomy" id="857290"/>
    <lineage>
        <taxon>Bacteria</taxon>
        <taxon>Bacillati</taxon>
        <taxon>Actinomycetota</taxon>
        <taxon>Actinomycetes</taxon>
        <taxon>Bifidobacteriales</taxon>
        <taxon>Bifidobacteriaceae</taxon>
        <taxon>Scardovia</taxon>
    </lineage>
</organism>
<dbReference type="Proteomes" id="UP000006415">
    <property type="component" value="Unassembled WGS sequence"/>
</dbReference>
<dbReference type="STRING" id="857290.HMPREF9156_00501"/>
<feature type="domain" description="Flavodoxin-like fold" evidence="2">
    <location>
        <begin position="1"/>
        <end position="168"/>
    </location>
</feature>